<dbReference type="InterPro" id="IPR057661">
    <property type="entry name" value="RsdA/BaiN/AoA(So)_Rossmann"/>
</dbReference>
<dbReference type="SUPFAM" id="SSF160996">
    <property type="entry name" value="HI0933 insert domain-like"/>
    <property type="match status" value="1"/>
</dbReference>
<dbReference type="NCBIfam" id="TIGR00275">
    <property type="entry name" value="aminoacetone oxidase family FAD-binding enzyme"/>
    <property type="match status" value="1"/>
</dbReference>
<proteinExistence type="predicted"/>
<evidence type="ECO:0000259" key="5">
    <source>
        <dbReference type="Pfam" id="PF22780"/>
    </source>
</evidence>
<sequence length="411" mass="41867">MQDEDGRPPIAVIGAGPAGLMAAEVAAAGGARVVVLDRMPSPARKLLIAGRGGLNLTHSEPLAAFLPRYGAAQDRLAPFVEAFPPASLVAWAEGLGQGTFTGSSGRIFPRAMKASPLLRAWLARLAGLGVELRPRHRWLGWRDGALAFDSPGGTVGVRPVATVLALGGASWPRLGSDGAWAGLLAGVAPLRPANSGWRIAWSEHLRARFAGAPLKRIALEFGGRRVRGEAVLTAAGLEGGVAYALSAAVRDAVAARGVAEVLLDLRPDLEPGALAARLDGPRGGVTVANLLRRAGLAPAAAALVQEALRGGAAAPLSRLVKALPLRVTGVEGLDRAISAAGGLRWDEVDGSLMLHRRPGVFACGEMLDWEAPTGGYLLQACFATGAAAGRAALGWATSGRGPGPGLGPGGG</sequence>
<dbReference type="PRINTS" id="PR00420">
    <property type="entry name" value="RNGMNOXGNASE"/>
</dbReference>
<dbReference type="PANTHER" id="PTHR42887">
    <property type="entry name" value="OS12G0638800 PROTEIN"/>
    <property type="match status" value="1"/>
</dbReference>
<dbReference type="PANTHER" id="PTHR42887:SF1">
    <property type="entry name" value="BLR3961 PROTEIN"/>
    <property type="match status" value="1"/>
</dbReference>
<dbReference type="Gene3D" id="3.50.50.60">
    <property type="entry name" value="FAD/NAD(P)-binding domain"/>
    <property type="match status" value="1"/>
</dbReference>
<organism evidence="6 7">
    <name type="scientific">Paracraurococcus ruber</name>
    <dbReference type="NCBI Taxonomy" id="77675"/>
    <lineage>
        <taxon>Bacteria</taxon>
        <taxon>Pseudomonadati</taxon>
        <taxon>Pseudomonadota</taxon>
        <taxon>Alphaproteobacteria</taxon>
        <taxon>Acetobacterales</taxon>
        <taxon>Roseomonadaceae</taxon>
        <taxon>Paracraurococcus</taxon>
    </lineage>
</organism>
<dbReference type="InterPro" id="IPR023166">
    <property type="entry name" value="BaiN-like_dom_sf"/>
</dbReference>
<gene>
    <name evidence="6" type="ORF">CKO45_25940</name>
</gene>
<name>A0ABS1D6D7_9PROT</name>
<feature type="domain" description="RsdA/BaiN/AoA(So)-like Rossmann fold-like" evidence="4">
    <location>
        <begin position="10"/>
        <end position="390"/>
    </location>
</feature>
<dbReference type="SUPFAM" id="SSF51905">
    <property type="entry name" value="FAD/NAD(P)-binding domain"/>
    <property type="match status" value="1"/>
</dbReference>
<dbReference type="NCBIfam" id="TIGR03862">
    <property type="entry name" value="flavo_PP4765"/>
    <property type="match status" value="1"/>
</dbReference>
<dbReference type="Gene3D" id="1.10.8.260">
    <property type="entry name" value="HI0933 insert domain-like"/>
    <property type="match status" value="1"/>
</dbReference>
<evidence type="ECO:0000256" key="2">
    <source>
        <dbReference type="ARBA" id="ARBA00022630"/>
    </source>
</evidence>
<evidence type="ECO:0000313" key="6">
    <source>
        <dbReference type="EMBL" id="MBK1661652.1"/>
    </source>
</evidence>
<dbReference type="Pfam" id="PF22780">
    <property type="entry name" value="HI0933_like_1st"/>
    <property type="match status" value="1"/>
</dbReference>
<dbReference type="EMBL" id="NRSG01000343">
    <property type="protein sequence ID" value="MBK1661652.1"/>
    <property type="molecule type" value="Genomic_DNA"/>
</dbReference>
<reference evidence="6 7" key="1">
    <citation type="journal article" date="2020" name="Microorganisms">
        <title>Osmotic Adaptation and Compatible Solute Biosynthesis of Phototrophic Bacteria as Revealed from Genome Analyses.</title>
        <authorList>
            <person name="Imhoff J.F."/>
            <person name="Rahn T."/>
            <person name="Kunzel S."/>
            <person name="Keller A."/>
            <person name="Neulinger S.C."/>
        </authorList>
    </citation>
    <scope>NUCLEOTIDE SEQUENCE [LARGE SCALE GENOMIC DNA]</scope>
    <source>
        <strain evidence="6 7">DSM 15382</strain>
    </source>
</reference>
<evidence type="ECO:0000256" key="3">
    <source>
        <dbReference type="ARBA" id="ARBA00022827"/>
    </source>
</evidence>
<protein>
    <submittedName>
        <fullName evidence="6">Aminoacetone oxidase family FAD-binding enzyme</fullName>
    </submittedName>
</protein>
<feature type="domain" description="RsdA/BaiN/AoA(So)-like insert" evidence="5">
    <location>
        <begin position="191"/>
        <end position="338"/>
    </location>
</feature>
<evidence type="ECO:0000313" key="7">
    <source>
        <dbReference type="Proteomes" id="UP000697995"/>
    </source>
</evidence>
<keyword evidence="3" id="KW-0274">FAD</keyword>
<dbReference type="Proteomes" id="UP000697995">
    <property type="component" value="Unassembled WGS sequence"/>
</dbReference>
<dbReference type="InterPro" id="IPR004792">
    <property type="entry name" value="BaiN-like"/>
</dbReference>
<keyword evidence="7" id="KW-1185">Reference proteome</keyword>
<dbReference type="InterPro" id="IPR055178">
    <property type="entry name" value="RsdA/BaiN/AoA(So)-like_dom"/>
</dbReference>
<dbReference type="Pfam" id="PF03486">
    <property type="entry name" value="HI0933_like"/>
    <property type="match status" value="1"/>
</dbReference>
<accession>A0ABS1D6D7</accession>
<comment type="cofactor">
    <cofactor evidence="1">
        <name>FAD</name>
        <dbReference type="ChEBI" id="CHEBI:57692"/>
    </cofactor>
</comment>
<dbReference type="InterPro" id="IPR022460">
    <property type="entry name" value="Flavoprotein_PP4765"/>
</dbReference>
<evidence type="ECO:0000259" key="4">
    <source>
        <dbReference type="Pfam" id="PF03486"/>
    </source>
</evidence>
<keyword evidence="2" id="KW-0285">Flavoprotein</keyword>
<comment type="caution">
    <text evidence="6">The sequence shown here is derived from an EMBL/GenBank/DDBJ whole genome shotgun (WGS) entry which is preliminary data.</text>
</comment>
<dbReference type="InterPro" id="IPR036188">
    <property type="entry name" value="FAD/NAD-bd_sf"/>
</dbReference>
<dbReference type="Gene3D" id="2.40.30.10">
    <property type="entry name" value="Translation factors"/>
    <property type="match status" value="1"/>
</dbReference>
<dbReference type="RefSeq" id="WP_200306371.1">
    <property type="nucleotide sequence ID" value="NZ_NRSG01000343.1"/>
</dbReference>
<evidence type="ECO:0000256" key="1">
    <source>
        <dbReference type="ARBA" id="ARBA00001974"/>
    </source>
</evidence>